<feature type="region of interest" description="Disordered" evidence="1">
    <location>
        <begin position="1"/>
        <end position="25"/>
    </location>
</feature>
<feature type="region of interest" description="Disordered" evidence="1">
    <location>
        <begin position="109"/>
        <end position="215"/>
    </location>
</feature>
<protein>
    <submittedName>
        <fullName evidence="2">Uncharacterized protein</fullName>
    </submittedName>
</protein>
<proteinExistence type="predicted"/>
<dbReference type="AlphaFoldDB" id="A0A267FJE6"/>
<evidence type="ECO:0000256" key="1">
    <source>
        <dbReference type="SAM" id="MobiDB-lite"/>
    </source>
</evidence>
<feature type="compositionally biased region" description="Polar residues" evidence="1">
    <location>
        <begin position="227"/>
        <end position="245"/>
    </location>
</feature>
<comment type="caution">
    <text evidence="2">The sequence shown here is derived from an EMBL/GenBank/DDBJ whole genome shotgun (WGS) entry which is preliminary data.</text>
</comment>
<reference evidence="2 3" key="1">
    <citation type="submission" date="2017-06" db="EMBL/GenBank/DDBJ databases">
        <title>A platform for efficient transgenesis in Macrostomum lignano, a flatworm model organism for stem cell research.</title>
        <authorList>
            <person name="Berezikov E."/>
        </authorList>
    </citation>
    <scope>NUCLEOTIDE SEQUENCE [LARGE SCALE GENOMIC DNA]</scope>
    <source>
        <strain evidence="2">DV1</strain>
        <tissue evidence="2">Whole organism</tissue>
    </source>
</reference>
<accession>A0A267FJE6</accession>
<feature type="compositionally biased region" description="Acidic residues" evidence="1">
    <location>
        <begin position="204"/>
        <end position="214"/>
    </location>
</feature>
<dbReference type="EMBL" id="NIVC01000988">
    <property type="protein sequence ID" value="PAA73896.1"/>
    <property type="molecule type" value="Genomic_DNA"/>
</dbReference>
<evidence type="ECO:0000313" key="3">
    <source>
        <dbReference type="Proteomes" id="UP000215902"/>
    </source>
</evidence>
<evidence type="ECO:0000313" key="2">
    <source>
        <dbReference type="EMBL" id="PAA73896.1"/>
    </source>
</evidence>
<name>A0A267FJE6_9PLAT</name>
<feature type="region of interest" description="Disordered" evidence="1">
    <location>
        <begin position="227"/>
        <end position="256"/>
    </location>
</feature>
<dbReference type="Proteomes" id="UP000215902">
    <property type="component" value="Unassembled WGS sequence"/>
</dbReference>
<feature type="non-terminal residue" evidence="2">
    <location>
        <position position="1"/>
    </location>
</feature>
<feature type="compositionally biased region" description="Low complexity" evidence="1">
    <location>
        <begin position="170"/>
        <end position="182"/>
    </location>
</feature>
<keyword evidence="3" id="KW-1185">Reference proteome</keyword>
<feature type="compositionally biased region" description="Basic and acidic residues" evidence="1">
    <location>
        <begin position="1"/>
        <end position="12"/>
    </location>
</feature>
<sequence>RNEHFGRARDNRILTGGSSTTSSSRNYQSYSTQAIQQAAASFRQSWLNSASRQGSWVNRVHHLHLSNPPRLKVLNQTPYPHDSPMRPGTGIMPQCDPFRDIDDRQAQVLNKRHHSGASQSQASLELRQFSTSQSQASVELRQFSTSQSQSSMELRQNSASQSQASVELRQNSAISASQSQASVELRENVSQSQDPEELRHSGDSDSENSSDSDVETVGVSLPNVQTVSFTDNSQTNSHKLCQPGTSLGKRSGLSDADSDAKIARIEDKTDASSFLSDAGDETSISRIFQCDICNLCRTGRDEIRLHLTVSGHATASECIRQSDVATVQSVVSPRCVQRQAVAAQGNPDLEILCPDCAMPVGCRFACGLHYSLEHRTGREMWAARPIVSRKRVAVTANEYTCRGLCCKGIDAGQPILFASSSELHTHWRSHPVCCPMSELFANLPSMKLLLTVACPRCHRLFLARVESGTDQCLASSVGPFVAAITHLTNRHPSGSYNASFLATLFDLNGGRVSQLPPVSFNRDGSDANFKAAARNWELQLARQLSACLKRVATSRRSSSSRKLRRHISMLRQCQQ</sequence>
<feature type="compositionally biased region" description="Low complexity" evidence="1">
    <location>
        <begin position="15"/>
        <end position="25"/>
    </location>
</feature>
<gene>
    <name evidence="2" type="ORF">BOX15_Mlig016742g5</name>
</gene>
<feature type="compositionally biased region" description="Polar residues" evidence="1">
    <location>
        <begin position="116"/>
        <end position="169"/>
    </location>
</feature>
<organism evidence="2 3">
    <name type="scientific">Macrostomum lignano</name>
    <dbReference type="NCBI Taxonomy" id="282301"/>
    <lineage>
        <taxon>Eukaryota</taxon>
        <taxon>Metazoa</taxon>
        <taxon>Spiralia</taxon>
        <taxon>Lophotrochozoa</taxon>
        <taxon>Platyhelminthes</taxon>
        <taxon>Rhabditophora</taxon>
        <taxon>Macrostomorpha</taxon>
        <taxon>Macrostomida</taxon>
        <taxon>Macrostomidae</taxon>
        <taxon>Macrostomum</taxon>
    </lineage>
</organism>